<keyword evidence="1" id="KW-0175">Coiled coil</keyword>
<feature type="coiled-coil region" evidence="1">
    <location>
        <begin position="238"/>
        <end position="265"/>
    </location>
</feature>
<evidence type="ECO:0000256" key="1">
    <source>
        <dbReference type="SAM" id="Coils"/>
    </source>
</evidence>
<dbReference type="Proteomes" id="UP000016649">
    <property type="component" value="Unassembled WGS sequence"/>
</dbReference>
<organism evidence="2 3">
    <name type="scientific">Treponema lecithinolyticum ATCC 700332</name>
    <dbReference type="NCBI Taxonomy" id="1321815"/>
    <lineage>
        <taxon>Bacteria</taxon>
        <taxon>Pseudomonadati</taxon>
        <taxon>Spirochaetota</taxon>
        <taxon>Spirochaetia</taxon>
        <taxon>Spirochaetales</taxon>
        <taxon>Treponemataceae</taxon>
        <taxon>Treponema</taxon>
    </lineage>
</organism>
<keyword evidence="3" id="KW-1185">Reference proteome</keyword>
<accession>A0ABN0P1F2</accession>
<proteinExistence type="predicted"/>
<protein>
    <recommendedName>
        <fullName evidence="4">IrrE N-terminal-like domain-containing protein</fullName>
    </recommendedName>
</protein>
<dbReference type="RefSeq" id="WP_021686734.1">
    <property type="nucleotide sequence ID" value="NZ_KI260561.1"/>
</dbReference>
<evidence type="ECO:0008006" key="4">
    <source>
        <dbReference type="Google" id="ProtNLM"/>
    </source>
</evidence>
<sequence>MNQDQVKDMLLSLENTELEFSVIFSGKESKRVNGLYKIEEREIILHNRNFKTDNQLIYTAIHEYTHHLLNEKSIAGTGPIRTGGCYAKAHSNAFWAKFHSLLEIAEQKGLYVIGLENSPELAELTENIRKNYLEKNGVLMQEFGKLLAKAHELCTAAHIRYEDYIDRCLKIPRQAARSIARVGSLDINPAVGYENMKIIGAAGSQEKRSLAQENLLAGHSPDSVRALMKKKPDDTDVKTRLEKEKVRLEKTIGKLEERLKLVEENLAAL</sequence>
<name>A0ABN0P1F2_TRELE</name>
<gene>
    <name evidence="2" type="ORF">HMPREF9193_00333</name>
</gene>
<evidence type="ECO:0000313" key="2">
    <source>
        <dbReference type="EMBL" id="ERJ94361.1"/>
    </source>
</evidence>
<evidence type="ECO:0000313" key="3">
    <source>
        <dbReference type="Proteomes" id="UP000016649"/>
    </source>
</evidence>
<dbReference type="EMBL" id="AWVH01000005">
    <property type="protein sequence ID" value="ERJ94361.1"/>
    <property type="molecule type" value="Genomic_DNA"/>
</dbReference>
<comment type="caution">
    <text evidence="2">The sequence shown here is derived from an EMBL/GenBank/DDBJ whole genome shotgun (WGS) entry which is preliminary data.</text>
</comment>
<reference evidence="2 3" key="1">
    <citation type="submission" date="2013-08" db="EMBL/GenBank/DDBJ databases">
        <authorList>
            <person name="Weinstock G."/>
            <person name="Sodergren E."/>
            <person name="Wylie T."/>
            <person name="Fulton L."/>
            <person name="Fulton R."/>
            <person name="Fronick C."/>
            <person name="O'Laughlin M."/>
            <person name="Godfrey J."/>
            <person name="Miner T."/>
            <person name="Herter B."/>
            <person name="Appelbaum E."/>
            <person name="Cordes M."/>
            <person name="Lek S."/>
            <person name="Wollam A."/>
            <person name="Pepin K.H."/>
            <person name="Palsikar V.B."/>
            <person name="Mitreva M."/>
            <person name="Wilson R.K."/>
        </authorList>
    </citation>
    <scope>NUCLEOTIDE SEQUENCE [LARGE SCALE GENOMIC DNA]</scope>
    <source>
        <strain evidence="2 3">ATCC 700332</strain>
    </source>
</reference>